<dbReference type="InterPro" id="IPR049452">
    <property type="entry name" value="Anoctamin_TM"/>
</dbReference>
<keyword evidence="6 8" id="KW-0472">Membrane</keyword>
<feature type="transmembrane region" description="Helical" evidence="8">
    <location>
        <begin position="262"/>
        <end position="282"/>
    </location>
</feature>
<dbReference type="Pfam" id="PF16178">
    <property type="entry name" value="Anoct_dimer"/>
    <property type="match status" value="1"/>
</dbReference>
<dbReference type="AlphaFoldDB" id="A0A9P0BMY9"/>
<evidence type="ECO:0000256" key="2">
    <source>
        <dbReference type="ARBA" id="ARBA00009671"/>
    </source>
</evidence>
<evidence type="ECO:0000256" key="8">
    <source>
        <dbReference type="RuleBase" id="RU280814"/>
    </source>
</evidence>
<keyword evidence="7" id="KW-0325">Glycoprotein</keyword>
<evidence type="ECO:0000256" key="5">
    <source>
        <dbReference type="ARBA" id="ARBA00022989"/>
    </source>
</evidence>
<dbReference type="Pfam" id="PF04547">
    <property type="entry name" value="Anoctamin"/>
    <property type="match status" value="1"/>
</dbReference>
<feature type="transmembrane region" description="Helical" evidence="8">
    <location>
        <begin position="480"/>
        <end position="504"/>
    </location>
</feature>
<evidence type="ECO:0000256" key="4">
    <source>
        <dbReference type="ARBA" id="ARBA00022692"/>
    </source>
</evidence>
<dbReference type="PANTHER" id="PTHR12308">
    <property type="entry name" value="ANOCTAMIN"/>
    <property type="match status" value="1"/>
</dbReference>
<dbReference type="GO" id="GO:0005254">
    <property type="term" value="F:chloride channel activity"/>
    <property type="evidence" value="ECO:0007669"/>
    <property type="project" value="TreeGrafter"/>
</dbReference>
<feature type="transmembrane region" description="Helical" evidence="8">
    <location>
        <begin position="74"/>
        <end position="97"/>
    </location>
</feature>
<dbReference type="InterPro" id="IPR032394">
    <property type="entry name" value="Anoct_dimer"/>
</dbReference>
<feature type="transmembrane region" description="Helical" evidence="8">
    <location>
        <begin position="220"/>
        <end position="242"/>
    </location>
</feature>
<keyword evidence="3" id="KW-1003">Cell membrane</keyword>
<feature type="transmembrane region" description="Helical" evidence="8">
    <location>
        <begin position="140"/>
        <end position="162"/>
    </location>
</feature>
<name>A0A9P0BMY9_BRAAE</name>
<keyword evidence="4 8" id="KW-0812">Transmembrane</keyword>
<keyword evidence="12" id="KW-1185">Reference proteome</keyword>
<dbReference type="Proteomes" id="UP001154078">
    <property type="component" value="Chromosome 9"/>
</dbReference>
<evidence type="ECO:0000256" key="3">
    <source>
        <dbReference type="ARBA" id="ARBA00022475"/>
    </source>
</evidence>
<comment type="subcellular location">
    <subcellularLocation>
        <location evidence="1">Cell membrane</location>
        <topology evidence="1">Multi-pass membrane protein</topology>
    </subcellularLocation>
    <subcellularLocation>
        <location evidence="8">Membrane</location>
        <topology evidence="8">Multi-pass membrane protein</topology>
    </subcellularLocation>
</comment>
<dbReference type="EMBL" id="OV121140">
    <property type="protein sequence ID" value="CAH0564845.1"/>
    <property type="molecule type" value="Genomic_DNA"/>
</dbReference>
<evidence type="ECO:0000256" key="7">
    <source>
        <dbReference type="ARBA" id="ARBA00023180"/>
    </source>
</evidence>
<sequence length="644" mass="75320">MNMYDINSLIKSGSLETAYPLHTGTYKWTVSGPLTDRQLLYEFWARPKRWYKEHPNNVIEKYLGTEYAFYYKFLALYTCMLIIPAFCSLIVIVYGFASMNSKENMLSKEICQSDKLICPLSSRTKYFYAKGLCGIFEATYIIFNTASIVFAIAISLWSAVLVEMWKRVESTNQLKWNVKNMEQDLTMRMEYKERAHYREVADGTLEPFVPLVSWLLRTTATVLTVVSAAVLMVLLGITFLVLRFNLFRVWEDSSAYTTVGTFSEISSIFIVDIIIAIKMIVLQKIYYKICLMITNFEIPRTEIEFDNSYIYKCYILDCVNNFGGLIFIGFFMGKALDHPAKVVDNPIYEPFYRKCAGLSCAFEMAILQLTIWLIRTCHRMFTKLVIPYLTVKRKLQNSKFSNEKLKQWESDYLLNTSERYLIAHECLDIVSEYGFVTFFISSFPLAPLCGFFTNILHLRINAYKTITLYRRPNARKVPKLVCFSKLLQVTTYFGIIANAAMIAFNSDFVPKEIFRMYYNASLEGISEQQFSKIDTSKVYSYYDYKVDEEICYYNDIRDENQKKNLEYWWILAIRFAALLAIEHVVFLIQGFLSYMIPDVPYSVKEEIAHQQKIKREQGMREAETSFIKDRQKVIKDSERFVLIK</sequence>
<comment type="caution">
    <text evidence="8">Lacks conserved residue(s) required for the propagation of feature annotation.</text>
</comment>
<evidence type="ECO:0000313" key="12">
    <source>
        <dbReference type="Proteomes" id="UP001154078"/>
    </source>
</evidence>
<proteinExistence type="inferred from homology"/>
<accession>A0A9P0BMY9</accession>
<reference evidence="11" key="1">
    <citation type="submission" date="2021-12" db="EMBL/GenBank/DDBJ databases">
        <authorList>
            <person name="King R."/>
        </authorList>
    </citation>
    <scope>NUCLEOTIDE SEQUENCE</scope>
</reference>
<keyword evidence="5 8" id="KW-1133">Transmembrane helix</keyword>
<feature type="domain" description="Anoctamin dimerisation" evidence="10">
    <location>
        <begin position="4"/>
        <end position="55"/>
    </location>
</feature>
<dbReference type="InterPro" id="IPR007632">
    <property type="entry name" value="Anoctamin"/>
</dbReference>
<evidence type="ECO:0000256" key="6">
    <source>
        <dbReference type="ARBA" id="ARBA00023136"/>
    </source>
</evidence>
<comment type="similarity">
    <text evidence="2 8">Belongs to the anoctamin family.</text>
</comment>
<evidence type="ECO:0000259" key="10">
    <source>
        <dbReference type="Pfam" id="PF16178"/>
    </source>
</evidence>
<organism evidence="11 12">
    <name type="scientific">Brassicogethes aeneus</name>
    <name type="common">Rape pollen beetle</name>
    <name type="synonym">Meligethes aeneus</name>
    <dbReference type="NCBI Taxonomy" id="1431903"/>
    <lineage>
        <taxon>Eukaryota</taxon>
        <taxon>Metazoa</taxon>
        <taxon>Ecdysozoa</taxon>
        <taxon>Arthropoda</taxon>
        <taxon>Hexapoda</taxon>
        <taxon>Insecta</taxon>
        <taxon>Pterygota</taxon>
        <taxon>Neoptera</taxon>
        <taxon>Endopterygota</taxon>
        <taxon>Coleoptera</taxon>
        <taxon>Polyphaga</taxon>
        <taxon>Cucujiformia</taxon>
        <taxon>Nitidulidae</taxon>
        <taxon>Meligethinae</taxon>
        <taxon>Brassicogethes</taxon>
    </lineage>
</organism>
<evidence type="ECO:0000259" key="9">
    <source>
        <dbReference type="Pfam" id="PF04547"/>
    </source>
</evidence>
<feature type="transmembrane region" description="Helical" evidence="8">
    <location>
        <begin position="309"/>
        <end position="331"/>
    </location>
</feature>
<dbReference type="PANTHER" id="PTHR12308:SF84">
    <property type="entry name" value="ANOCTAMIN"/>
    <property type="match status" value="1"/>
</dbReference>
<feature type="transmembrane region" description="Helical" evidence="8">
    <location>
        <begin position="567"/>
        <end position="588"/>
    </location>
</feature>
<dbReference type="GO" id="GO:0046983">
    <property type="term" value="F:protein dimerization activity"/>
    <property type="evidence" value="ECO:0007669"/>
    <property type="project" value="InterPro"/>
</dbReference>
<evidence type="ECO:0000256" key="1">
    <source>
        <dbReference type="ARBA" id="ARBA00004651"/>
    </source>
</evidence>
<dbReference type="OrthoDB" id="296386at2759"/>
<gene>
    <name evidence="11" type="ORF">MELIAE_LOCUS13293</name>
</gene>
<protein>
    <recommendedName>
        <fullName evidence="8">Anoctamin</fullName>
    </recommendedName>
</protein>
<evidence type="ECO:0000313" key="11">
    <source>
        <dbReference type="EMBL" id="CAH0564845.1"/>
    </source>
</evidence>
<feature type="domain" description="Anoctamin transmembrane" evidence="9">
    <location>
        <begin position="59"/>
        <end position="609"/>
    </location>
</feature>
<dbReference type="GO" id="GO:0005886">
    <property type="term" value="C:plasma membrane"/>
    <property type="evidence" value="ECO:0007669"/>
    <property type="project" value="UniProtKB-SubCell"/>
</dbReference>